<accession>A0A840VG71</accession>
<sequence length="210" mass="22949">MSQAAEPTRPISLSRRRALSTLAVAAATTFGGSVPASAWSLFGRSKASVESTRLDVSGLSDEWVRRQGSELGVYADYLSRAGFRHLTPLQVIEAHAKSHGGVWNSLPPRDLWDNLVPTLRVIDRVSVELGQPVQEIISAYRSPAYNARCPGASSGSWHQQNFAVDVRFKTRASVVASTARRLRGQGLFQGGIGRYPTFTHIDTRGQSVDW</sequence>
<dbReference type="EMBL" id="JACHFD010000030">
    <property type="protein sequence ID" value="MBB5353598.1"/>
    <property type="molecule type" value="Genomic_DNA"/>
</dbReference>
<proteinExistence type="predicted"/>
<feature type="domain" description="Peptidase M15A C-terminal" evidence="1">
    <location>
        <begin position="99"/>
        <end position="202"/>
    </location>
</feature>
<dbReference type="Pfam" id="PF08291">
    <property type="entry name" value="Peptidase_M15_3"/>
    <property type="match status" value="1"/>
</dbReference>
<protein>
    <recommendedName>
        <fullName evidence="1">Peptidase M15A C-terminal domain-containing protein</fullName>
    </recommendedName>
</protein>
<dbReference type="SUPFAM" id="SSF55166">
    <property type="entry name" value="Hedgehog/DD-peptidase"/>
    <property type="match status" value="1"/>
</dbReference>
<gene>
    <name evidence="2" type="ORF">HNR46_003859</name>
</gene>
<organism evidence="2 3">
    <name type="scientific">Haloferula luteola</name>
    <dbReference type="NCBI Taxonomy" id="595692"/>
    <lineage>
        <taxon>Bacteria</taxon>
        <taxon>Pseudomonadati</taxon>
        <taxon>Verrucomicrobiota</taxon>
        <taxon>Verrucomicrobiia</taxon>
        <taxon>Verrucomicrobiales</taxon>
        <taxon>Verrucomicrobiaceae</taxon>
        <taxon>Haloferula</taxon>
    </lineage>
</organism>
<dbReference type="InterPro" id="IPR006311">
    <property type="entry name" value="TAT_signal"/>
</dbReference>
<dbReference type="PROSITE" id="PS51318">
    <property type="entry name" value="TAT"/>
    <property type="match status" value="1"/>
</dbReference>
<dbReference type="RefSeq" id="WP_184021700.1">
    <property type="nucleotide sequence ID" value="NZ_JACHFD010000030.1"/>
</dbReference>
<dbReference type="InterPro" id="IPR009045">
    <property type="entry name" value="Zn_M74/Hedgehog-like"/>
</dbReference>
<evidence type="ECO:0000313" key="2">
    <source>
        <dbReference type="EMBL" id="MBB5353598.1"/>
    </source>
</evidence>
<reference evidence="2 3" key="1">
    <citation type="submission" date="2020-08" db="EMBL/GenBank/DDBJ databases">
        <title>Genomic Encyclopedia of Type Strains, Phase IV (KMG-IV): sequencing the most valuable type-strain genomes for metagenomic binning, comparative biology and taxonomic classification.</title>
        <authorList>
            <person name="Goeker M."/>
        </authorList>
    </citation>
    <scope>NUCLEOTIDE SEQUENCE [LARGE SCALE GENOMIC DNA]</scope>
    <source>
        <strain evidence="2 3">YC6886</strain>
    </source>
</reference>
<name>A0A840VG71_9BACT</name>
<comment type="caution">
    <text evidence="2">The sequence shown here is derived from an EMBL/GenBank/DDBJ whole genome shotgun (WGS) entry which is preliminary data.</text>
</comment>
<evidence type="ECO:0000259" key="1">
    <source>
        <dbReference type="Pfam" id="PF08291"/>
    </source>
</evidence>
<dbReference type="Proteomes" id="UP000557717">
    <property type="component" value="Unassembled WGS sequence"/>
</dbReference>
<dbReference type="AlphaFoldDB" id="A0A840VG71"/>
<dbReference type="Gene3D" id="3.30.1380.10">
    <property type="match status" value="1"/>
</dbReference>
<keyword evidence="3" id="KW-1185">Reference proteome</keyword>
<dbReference type="InterPro" id="IPR013230">
    <property type="entry name" value="Peptidase_M15A_C"/>
</dbReference>
<evidence type="ECO:0000313" key="3">
    <source>
        <dbReference type="Proteomes" id="UP000557717"/>
    </source>
</evidence>